<proteinExistence type="predicted"/>
<protein>
    <submittedName>
        <fullName evidence="2">Uncharacterized protein</fullName>
    </submittedName>
</protein>
<dbReference type="AlphaFoldDB" id="A0A1E3VGK1"/>
<accession>A0A1E3VGK1</accession>
<organism evidence="2 3">
    <name type="scientific">Sinorhizobium alkalisoli</name>
    <dbReference type="NCBI Taxonomy" id="1752398"/>
    <lineage>
        <taxon>Bacteria</taxon>
        <taxon>Pseudomonadati</taxon>
        <taxon>Pseudomonadota</taxon>
        <taxon>Alphaproteobacteria</taxon>
        <taxon>Hyphomicrobiales</taxon>
        <taxon>Rhizobiaceae</taxon>
        <taxon>Sinorhizobium/Ensifer group</taxon>
        <taxon>Sinorhizobium</taxon>
    </lineage>
</organism>
<dbReference type="STRING" id="1752398.A8M32_03350"/>
<dbReference type="EMBL" id="LYBW01000040">
    <property type="protein sequence ID" value="ODR92712.1"/>
    <property type="molecule type" value="Genomic_DNA"/>
</dbReference>
<feature type="region of interest" description="Disordered" evidence="1">
    <location>
        <begin position="40"/>
        <end position="71"/>
    </location>
</feature>
<evidence type="ECO:0000256" key="1">
    <source>
        <dbReference type="SAM" id="MobiDB-lite"/>
    </source>
</evidence>
<dbReference type="Proteomes" id="UP000094342">
    <property type="component" value="Unassembled WGS sequence"/>
</dbReference>
<evidence type="ECO:0000313" key="2">
    <source>
        <dbReference type="EMBL" id="ODR92712.1"/>
    </source>
</evidence>
<keyword evidence="3" id="KW-1185">Reference proteome</keyword>
<name>A0A1E3VGK1_9HYPH</name>
<gene>
    <name evidence="2" type="ORF">A8M32_03350</name>
</gene>
<evidence type="ECO:0000313" key="3">
    <source>
        <dbReference type="Proteomes" id="UP000094342"/>
    </source>
</evidence>
<reference evidence="3" key="1">
    <citation type="submission" date="2016-05" db="EMBL/GenBank/DDBJ databases">
        <authorList>
            <person name="Li Y."/>
        </authorList>
    </citation>
    <scope>NUCLEOTIDE SEQUENCE [LARGE SCALE GENOMIC DNA]</scope>
    <source>
        <strain evidence="3">YIC4027</strain>
    </source>
</reference>
<comment type="caution">
    <text evidence="2">The sequence shown here is derived from an EMBL/GenBank/DDBJ whole genome shotgun (WGS) entry which is preliminary data.</text>
</comment>
<sequence>MSGSKRAPWSSGPALPFTFDRLQADHLAFCLAVAPGEFDGVADGADVTAQDPREPDDRREPGADGILDPSV</sequence>
<feature type="compositionally biased region" description="Basic and acidic residues" evidence="1">
    <location>
        <begin position="51"/>
        <end position="62"/>
    </location>
</feature>